<proteinExistence type="predicted"/>
<dbReference type="AlphaFoldDB" id="A0A118JWL9"/>
<organism evidence="1 2">
    <name type="scientific">Cynara cardunculus var. scolymus</name>
    <name type="common">Globe artichoke</name>
    <name type="synonym">Cynara scolymus</name>
    <dbReference type="NCBI Taxonomy" id="59895"/>
    <lineage>
        <taxon>Eukaryota</taxon>
        <taxon>Viridiplantae</taxon>
        <taxon>Streptophyta</taxon>
        <taxon>Embryophyta</taxon>
        <taxon>Tracheophyta</taxon>
        <taxon>Spermatophyta</taxon>
        <taxon>Magnoliopsida</taxon>
        <taxon>eudicotyledons</taxon>
        <taxon>Gunneridae</taxon>
        <taxon>Pentapetalae</taxon>
        <taxon>asterids</taxon>
        <taxon>campanulids</taxon>
        <taxon>Asterales</taxon>
        <taxon>Asteraceae</taxon>
        <taxon>Carduoideae</taxon>
        <taxon>Cardueae</taxon>
        <taxon>Carduinae</taxon>
        <taxon>Cynara</taxon>
    </lineage>
</organism>
<dbReference type="EMBL" id="LEKV01004499">
    <property type="protein sequence ID" value="KVH94916.1"/>
    <property type="molecule type" value="Genomic_DNA"/>
</dbReference>
<evidence type="ECO:0000313" key="2">
    <source>
        <dbReference type="Proteomes" id="UP000243975"/>
    </source>
</evidence>
<reference evidence="1 2" key="1">
    <citation type="journal article" date="2016" name="Sci. Rep.">
        <title>The genome sequence of the outbreeding globe artichoke constructed de novo incorporating a phase-aware low-pass sequencing strategy of F1 progeny.</title>
        <authorList>
            <person name="Scaglione D."/>
            <person name="Reyes-Chin-Wo S."/>
            <person name="Acquadro A."/>
            <person name="Froenicke L."/>
            <person name="Portis E."/>
            <person name="Beitel C."/>
            <person name="Tirone M."/>
            <person name="Mauro R."/>
            <person name="Lo Monaco A."/>
            <person name="Mauromicale G."/>
            <person name="Faccioli P."/>
            <person name="Cattivelli L."/>
            <person name="Rieseberg L."/>
            <person name="Michelmore R."/>
            <person name="Lanteri S."/>
        </authorList>
    </citation>
    <scope>NUCLEOTIDE SEQUENCE [LARGE SCALE GENOMIC DNA]</scope>
    <source>
        <strain evidence="1">2C</strain>
    </source>
</reference>
<comment type="caution">
    <text evidence="1">The sequence shown here is derived from an EMBL/GenBank/DDBJ whole genome shotgun (WGS) entry which is preliminary data.</text>
</comment>
<dbReference type="Gramene" id="KVH94916">
    <property type="protein sequence ID" value="KVH94916"/>
    <property type="gene ID" value="Ccrd_003017"/>
</dbReference>
<protein>
    <submittedName>
        <fullName evidence="1">Uncharacterized protein</fullName>
    </submittedName>
</protein>
<keyword evidence="2" id="KW-1185">Reference proteome</keyword>
<accession>A0A118JWL9</accession>
<evidence type="ECO:0000313" key="1">
    <source>
        <dbReference type="EMBL" id="KVH94916.1"/>
    </source>
</evidence>
<sequence>MADLLLEEDSSCLHGFLRDYLVNGEDGCLGLIVPCPMISTLQNRSNQGGALGVWWWRQWMARLDCVRLLPALGLASATSEILTNKITRRLVGMPRELRKTSLNMDTLQISAATLVLIEVTGKLWPMKHLYLNCTATSPQGANQQVVAYEAPILELDHHHCTGSELGAAGYALYEHPSTESEKESILAEVMCPQCGFGA</sequence>
<gene>
    <name evidence="1" type="ORF">Ccrd_003017</name>
</gene>
<name>A0A118JWL9_CYNCS</name>
<dbReference type="Proteomes" id="UP000243975">
    <property type="component" value="Unassembled WGS sequence"/>
</dbReference>
<feature type="non-terminal residue" evidence="1">
    <location>
        <position position="1"/>
    </location>
</feature>